<dbReference type="GO" id="GO:0008810">
    <property type="term" value="F:cellulase activity"/>
    <property type="evidence" value="ECO:0007669"/>
    <property type="project" value="UniProtKB-EC"/>
</dbReference>
<keyword evidence="7" id="KW-0136">Cellulose degradation</keyword>
<keyword evidence="3 6" id="KW-0119">Carbohydrate metabolism</keyword>
<keyword evidence="2 6" id="KW-0378">Hydrolase</keyword>
<dbReference type="InterPro" id="IPR033126">
    <property type="entry name" value="Glyco_hydro_9_Asp/Glu_AS"/>
</dbReference>
<evidence type="ECO:0000259" key="9">
    <source>
        <dbReference type="Pfam" id="PF02927"/>
    </source>
</evidence>
<evidence type="ECO:0000256" key="7">
    <source>
        <dbReference type="RuleBase" id="RU361166"/>
    </source>
</evidence>
<keyword evidence="11" id="KW-1185">Reference proteome</keyword>
<reference evidence="10 11" key="1">
    <citation type="submission" date="2016-11" db="EMBL/GenBank/DDBJ databases">
        <authorList>
            <person name="Jaros S."/>
            <person name="Januszkiewicz K."/>
            <person name="Wedrychowicz H."/>
        </authorList>
    </citation>
    <scope>NUCLEOTIDE SEQUENCE [LARGE SCALE GENOMIC DNA]</scope>
    <source>
        <strain evidence="10 11">DSM 24787</strain>
    </source>
</reference>
<dbReference type="GO" id="GO:0030245">
    <property type="term" value="P:cellulose catabolic process"/>
    <property type="evidence" value="ECO:0007669"/>
    <property type="project" value="UniProtKB-KW"/>
</dbReference>
<keyword evidence="4 6" id="KW-0326">Glycosidase</keyword>
<dbReference type="EMBL" id="FSRA01000001">
    <property type="protein sequence ID" value="SIN64311.1"/>
    <property type="molecule type" value="Genomic_DNA"/>
</dbReference>
<comment type="similarity">
    <text evidence="1 6 7">Belongs to the glycosyl hydrolase 9 (cellulase E) family.</text>
</comment>
<dbReference type="Pfam" id="PF02927">
    <property type="entry name" value="CelD_N"/>
    <property type="match status" value="1"/>
</dbReference>
<dbReference type="AlphaFoldDB" id="A0A1N6D0K3"/>
<evidence type="ECO:0000256" key="4">
    <source>
        <dbReference type="ARBA" id="ARBA00023295"/>
    </source>
</evidence>
<gene>
    <name evidence="10" type="ORF">SAMN04488055_0040</name>
</gene>
<dbReference type="InterPro" id="IPR004197">
    <property type="entry name" value="Cellulase_Ig-like"/>
</dbReference>
<evidence type="ECO:0000259" key="8">
    <source>
        <dbReference type="Pfam" id="PF00759"/>
    </source>
</evidence>
<proteinExistence type="inferred from homology"/>
<comment type="catalytic activity">
    <reaction evidence="7">
        <text>Endohydrolysis of (1-&gt;4)-beta-D-glucosidic linkages in cellulose, lichenin and cereal beta-D-glucans.</text>
        <dbReference type="EC" id="3.2.1.4"/>
    </reaction>
</comment>
<keyword evidence="5 6" id="KW-0624">Polysaccharide degradation</keyword>
<dbReference type="SUPFAM" id="SSF81296">
    <property type="entry name" value="E set domains"/>
    <property type="match status" value="1"/>
</dbReference>
<dbReference type="RefSeq" id="WP_074237091.1">
    <property type="nucleotide sequence ID" value="NZ_FSRA01000001.1"/>
</dbReference>
<accession>A0A1N6D0K3</accession>
<dbReference type="OrthoDB" id="9808897at2"/>
<evidence type="ECO:0000256" key="5">
    <source>
        <dbReference type="ARBA" id="ARBA00023326"/>
    </source>
</evidence>
<feature type="active site" evidence="6">
    <location>
        <position position="508"/>
    </location>
</feature>
<sequence length="547" mass="60610">MLSLFLSIMLNQAGFYPHAPKVAVVTNCPAASRFYVITADKKDTVFSANLGEEKQSTNSDTKTRIADFTQFSTKGSFFIHVPGVGNSSVFKISDDANREVAIATLKGYYYQRVSMPLEEKYAGKWHRPAGHPDTAAYIHPSAADEHRPAGTIISSPGGWYDAGDYNKYIVNSGITMGTLLSAYEDFPAYFSKFHTNIPESNDAIPDILDEVIYNLRWMLSMQDPNDGGVYNKCTNASFDGMVMPGVTKAPRYVVQKGTAAALDFAAVTAQASRVLKQYSKGLADTCLKAAEKAWEWAKQHPAMEYNQKDFQPPITTGPYGDKYFKDEWFWAGAELYITTKQEKYKPEIIEAGLPSWNNVGMLGYYTLLRFNKEPQLREKVISMADRYAANLSAFQTPMGQSVRDFNWGSNSNAANQGILLINAYKLTGDKKYIDLALSNLDYLLGRNATGYCFVTGIGSKSTMHPHHRPSVADGIKEPVPGLLAAGPNPGMQDKCKYEFTAPELAYADIECSYASNEIAINWNAPIVYLANALEALKRRVGYTQPKK</sequence>
<dbReference type="InterPro" id="IPR014756">
    <property type="entry name" value="Ig_E-set"/>
</dbReference>
<organism evidence="10 11">
    <name type="scientific">Chitinophaga niabensis</name>
    <dbReference type="NCBI Taxonomy" id="536979"/>
    <lineage>
        <taxon>Bacteria</taxon>
        <taxon>Pseudomonadati</taxon>
        <taxon>Bacteroidota</taxon>
        <taxon>Chitinophagia</taxon>
        <taxon>Chitinophagales</taxon>
        <taxon>Chitinophagaceae</taxon>
        <taxon>Chitinophaga</taxon>
    </lineage>
</organism>
<evidence type="ECO:0000256" key="6">
    <source>
        <dbReference type="PROSITE-ProRule" id="PRU10060"/>
    </source>
</evidence>
<dbReference type="PROSITE" id="PS00698">
    <property type="entry name" value="GH9_3"/>
    <property type="match status" value="1"/>
</dbReference>
<dbReference type="STRING" id="536979.SAMN04488055_0040"/>
<evidence type="ECO:0000313" key="11">
    <source>
        <dbReference type="Proteomes" id="UP000185003"/>
    </source>
</evidence>
<name>A0A1N6D0K3_9BACT</name>
<evidence type="ECO:0000256" key="1">
    <source>
        <dbReference type="ARBA" id="ARBA00007072"/>
    </source>
</evidence>
<protein>
    <recommendedName>
        <fullName evidence="7">Endoglucanase</fullName>
        <ecNumber evidence="7">3.2.1.4</ecNumber>
    </recommendedName>
</protein>
<dbReference type="Gene3D" id="1.50.10.10">
    <property type="match status" value="1"/>
</dbReference>
<dbReference type="PANTHER" id="PTHR22298">
    <property type="entry name" value="ENDO-1,4-BETA-GLUCANASE"/>
    <property type="match status" value="1"/>
</dbReference>
<dbReference type="SUPFAM" id="SSF48208">
    <property type="entry name" value="Six-hairpin glycosidases"/>
    <property type="match status" value="1"/>
</dbReference>
<dbReference type="CDD" id="cd02850">
    <property type="entry name" value="E_set_Cellulase_N"/>
    <property type="match status" value="1"/>
</dbReference>
<dbReference type="Pfam" id="PF00759">
    <property type="entry name" value="Glyco_hydro_9"/>
    <property type="match status" value="1"/>
</dbReference>
<dbReference type="InterPro" id="IPR008928">
    <property type="entry name" value="6-hairpin_glycosidase_sf"/>
</dbReference>
<dbReference type="InterPro" id="IPR013783">
    <property type="entry name" value="Ig-like_fold"/>
</dbReference>
<evidence type="ECO:0000256" key="3">
    <source>
        <dbReference type="ARBA" id="ARBA00023277"/>
    </source>
</evidence>
<dbReference type="Proteomes" id="UP000185003">
    <property type="component" value="Unassembled WGS sequence"/>
</dbReference>
<feature type="domain" description="Cellulase Ig-like" evidence="9">
    <location>
        <begin position="7"/>
        <end position="85"/>
    </location>
</feature>
<feature type="active site" evidence="6">
    <location>
        <position position="517"/>
    </location>
</feature>
<dbReference type="InterPro" id="IPR001701">
    <property type="entry name" value="Glyco_hydro_9"/>
</dbReference>
<evidence type="ECO:0000313" key="10">
    <source>
        <dbReference type="EMBL" id="SIN64311.1"/>
    </source>
</evidence>
<feature type="domain" description="Glycoside hydrolase family 9" evidence="8">
    <location>
        <begin position="103"/>
        <end position="529"/>
    </location>
</feature>
<dbReference type="EC" id="3.2.1.4" evidence="7"/>
<dbReference type="Gene3D" id="2.60.40.10">
    <property type="entry name" value="Immunoglobulins"/>
    <property type="match status" value="1"/>
</dbReference>
<dbReference type="InterPro" id="IPR012341">
    <property type="entry name" value="6hp_glycosidase-like_sf"/>
</dbReference>
<evidence type="ECO:0000256" key="2">
    <source>
        <dbReference type="ARBA" id="ARBA00022801"/>
    </source>
</evidence>